<accession>A0A8S3RC10</accession>
<dbReference type="OrthoDB" id="6093921at2759"/>
<keyword evidence="4" id="KW-1185">Reference proteome</keyword>
<evidence type="ECO:0000256" key="2">
    <source>
        <dbReference type="SAM" id="SignalP"/>
    </source>
</evidence>
<evidence type="ECO:0000256" key="1">
    <source>
        <dbReference type="SAM" id="MobiDB-lite"/>
    </source>
</evidence>
<feature type="chain" id="PRO_5035712357" evidence="2">
    <location>
        <begin position="24"/>
        <end position="276"/>
    </location>
</feature>
<sequence length="276" mass="30338">MKTNTVPVVIFFTVLCNNGGIYAVVHIGELDCSFETDFCEWNIVSSTNWTRYRYEYQPGSTGPKKAKDGDCVKSDVTSTIAPITTSGASTTSSTTEKEVSVIPASGGVIELLPIAIGVPCGVLLVGAIIVDRIQGLVRHPERPFTEINPYGGSPRHTIIEEEVYEEIDEAAMIGNDNGGYIDAVPPSYDEIGNVELRQNGNVGYINHKSERPPSEDYLTPISAQNIQPNRPNNDYSHSGPVSNERPQSDDYLKPGEFLKMMLICKHNRRISILIYV</sequence>
<feature type="compositionally biased region" description="Polar residues" evidence="1">
    <location>
        <begin position="223"/>
        <end position="245"/>
    </location>
</feature>
<reference evidence="3" key="1">
    <citation type="submission" date="2021-03" db="EMBL/GenBank/DDBJ databases">
        <authorList>
            <person name="Bekaert M."/>
        </authorList>
    </citation>
    <scope>NUCLEOTIDE SEQUENCE</scope>
</reference>
<feature type="region of interest" description="Disordered" evidence="1">
    <location>
        <begin position="223"/>
        <end position="250"/>
    </location>
</feature>
<proteinExistence type="predicted"/>
<keyword evidence="2" id="KW-0732">Signal</keyword>
<dbReference type="AlphaFoldDB" id="A0A8S3RC10"/>
<dbReference type="EMBL" id="CAJPWZ010000892">
    <property type="protein sequence ID" value="CAG2202603.1"/>
    <property type="molecule type" value="Genomic_DNA"/>
</dbReference>
<organism evidence="3 4">
    <name type="scientific">Mytilus edulis</name>
    <name type="common">Blue mussel</name>
    <dbReference type="NCBI Taxonomy" id="6550"/>
    <lineage>
        <taxon>Eukaryota</taxon>
        <taxon>Metazoa</taxon>
        <taxon>Spiralia</taxon>
        <taxon>Lophotrochozoa</taxon>
        <taxon>Mollusca</taxon>
        <taxon>Bivalvia</taxon>
        <taxon>Autobranchia</taxon>
        <taxon>Pteriomorphia</taxon>
        <taxon>Mytilida</taxon>
        <taxon>Mytiloidea</taxon>
        <taxon>Mytilidae</taxon>
        <taxon>Mytilinae</taxon>
        <taxon>Mytilus</taxon>
    </lineage>
</organism>
<evidence type="ECO:0000313" key="3">
    <source>
        <dbReference type="EMBL" id="CAG2202603.1"/>
    </source>
</evidence>
<gene>
    <name evidence="3" type="ORF">MEDL_17117</name>
</gene>
<evidence type="ECO:0000313" key="4">
    <source>
        <dbReference type="Proteomes" id="UP000683360"/>
    </source>
</evidence>
<name>A0A8S3RC10_MYTED</name>
<dbReference type="Proteomes" id="UP000683360">
    <property type="component" value="Unassembled WGS sequence"/>
</dbReference>
<feature type="signal peptide" evidence="2">
    <location>
        <begin position="1"/>
        <end position="23"/>
    </location>
</feature>
<protein>
    <submittedName>
        <fullName evidence="3">Uncharacterized protein</fullName>
    </submittedName>
</protein>
<comment type="caution">
    <text evidence="3">The sequence shown here is derived from an EMBL/GenBank/DDBJ whole genome shotgun (WGS) entry which is preliminary data.</text>
</comment>